<keyword evidence="1" id="KW-1133">Transmembrane helix</keyword>
<keyword evidence="3" id="KW-1185">Reference proteome</keyword>
<evidence type="ECO:0000256" key="1">
    <source>
        <dbReference type="SAM" id="Phobius"/>
    </source>
</evidence>
<evidence type="ECO:0000313" key="3">
    <source>
        <dbReference type="Proteomes" id="UP001549291"/>
    </source>
</evidence>
<feature type="transmembrane region" description="Helical" evidence="1">
    <location>
        <begin position="46"/>
        <end position="66"/>
    </location>
</feature>
<dbReference type="Proteomes" id="UP001549291">
    <property type="component" value="Unassembled WGS sequence"/>
</dbReference>
<keyword evidence="1" id="KW-0812">Transmembrane</keyword>
<dbReference type="EMBL" id="JBEPTQ010000002">
    <property type="protein sequence ID" value="MET4721926.1"/>
    <property type="molecule type" value="Genomic_DNA"/>
</dbReference>
<organism evidence="2 3">
    <name type="scientific">Bradyrhizobium japonicum</name>
    <dbReference type="NCBI Taxonomy" id="375"/>
    <lineage>
        <taxon>Bacteria</taxon>
        <taxon>Pseudomonadati</taxon>
        <taxon>Pseudomonadota</taxon>
        <taxon>Alphaproteobacteria</taxon>
        <taxon>Hyphomicrobiales</taxon>
        <taxon>Nitrobacteraceae</taxon>
        <taxon>Bradyrhizobium</taxon>
    </lineage>
</organism>
<sequence>MPLATFCQGIIRGRDMVVISGVGLQLAVTGTGWGEGPAAFDRLFNAMPTIACVLLFLGAIWAVSCLSK</sequence>
<comment type="caution">
    <text evidence="2">The sequence shown here is derived from an EMBL/GenBank/DDBJ whole genome shotgun (WGS) entry which is preliminary data.</text>
</comment>
<gene>
    <name evidence="2" type="ORF">ABIF63_006032</name>
</gene>
<evidence type="ECO:0000313" key="2">
    <source>
        <dbReference type="EMBL" id="MET4721926.1"/>
    </source>
</evidence>
<protein>
    <submittedName>
        <fullName evidence="2">Uncharacterized protein</fullName>
    </submittedName>
</protein>
<proteinExistence type="predicted"/>
<reference evidence="2 3" key="1">
    <citation type="submission" date="2024-06" db="EMBL/GenBank/DDBJ databases">
        <title>Genomic Encyclopedia of Type Strains, Phase V (KMG-V): Genome sequencing to study the core and pangenomes of soil and plant-associated prokaryotes.</title>
        <authorList>
            <person name="Whitman W."/>
        </authorList>
    </citation>
    <scope>NUCLEOTIDE SEQUENCE [LARGE SCALE GENOMIC DNA]</scope>
    <source>
        <strain evidence="2 3">USDA 160</strain>
    </source>
</reference>
<dbReference type="RefSeq" id="WP_354270244.1">
    <property type="nucleotide sequence ID" value="NZ_JBEPTQ010000002.1"/>
</dbReference>
<keyword evidence="1" id="KW-0472">Membrane</keyword>
<name>A0ABV2RYD8_BRAJP</name>
<accession>A0ABV2RYD8</accession>
<feature type="transmembrane region" description="Helical" evidence="1">
    <location>
        <begin position="16"/>
        <end position="34"/>
    </location>
</feature>